<name>A0A151HQP4_TOXGO</name>
<comment type="caution">
    <text evidence="1">The sequence shown here is derived from an EMBL/GenBank/DDBJ whole genome shotgun (WGS) entry which is preliminary data.</text>
</comment>
<dbReference type="Proteomes" id="UP000075225">
    <property type="component" value="Unassembled WGS sequence"/>
</dbReference>
<reference evidence="2" key="1">
    <citation type="submission" date="2016-03" db="EMBL/GenBank/DDBJ databases">
        <authorList>
            <person name="Sibley D."/>
            <person name="Venepally P."/>
            <person name="Karamycheva S."/>
            <person name="Hadjithomas M."/>
            <person name="Khan A."/>
            <person name="Brunk B."/>
            <person name="Roos D."/>
            <person name="Caler E."/>
            <person name="Lorenzi H."/>
        </authorList>
    </citation>
    <scope>NUCLEOTIDE SEQUENCE [LARGE SCALE GENOMIC DNA]</scope>
    <source>
        <strain evidence="2">TgCatPRC2</strain>
    </source>
</reference>
<evidence type="ECO:0000313" key="2">
    <source>
        <dbReference type="Proteomes" id="UP000075225"/>
    </source>
</evidence>
<feature type="non-terminal residue" evidence="1">
    <location>
        <position position="1"/>
    </location>
</feature>
<dbReference type="EMBL" id="AHZP02000165">
    <property type="protein sequence ID" value="KYK71662.1"/>
    <property type="molecule type" value="Genomic_DNA"/>
</dbReference>
<dbReference type="AlphaFoldDB" id="A0A151HQP4"/>
<dbReference type="VEuPathDB" id="ToxoDB:TGPRC2_223485B"/>
<sequence length="48" mass="5362">HGKKVTPPHKLASDGQTALQDFLRRKNLTSQQVTVDWKGANGYVNLRS</sequence>
<evidence type="ECO:0000313" key="1">
    <source>
        <dbReference type="EMBL" id="KYK71662.1"/>
    </source>
</evidence>
<protein>
    <submittedName>
        <fullName evidence="1">Uncharacterized protein</fullName>
    </submittedName>
</protein>
<proteinExistence type="predicted"/>
<gene>
    <name evidence="1" type="ORF">TGPRC2_223485B</name>
</gene>
<accession>A0A151HQP4</accession>
<organism evidence="1 2">
    <name type="scientific">Toxoplasma gondii TgCatPRC2</name>
    <dbReference type="NCBI Taxonomy" id="1130821"/>
    <lineage>
        <taxon>Eukaryota</taxon>
        <taxon>Sar</taxon>
        <taxon>Alveolata</taxon>
        <taxon>Apicomplexa</taxon>
        <taxon>Conoidasida</taxon>
        <taxon>Coccidia</taxon>
        <taxon>Eucoccidiorida</taxon>
        <taxon>Eimeriorina</taxon>
        <taxon>Sarcocystidae</taxon>
        <taxon>Toxoplasma</taxon>
    </lineage>
</organism>